<dbReference type="Proteomes" id="UP000597989">
    <property type="component" value="Unassembled WGS sequence"/>
</dbReference>
<evidence type="ECO:0000313" key="9">
    <source>
        <dbReference type="EMBL" id="GAA0532571.1"/>
    </source>
</evidence>
<dbReference type="AlphaFoldDB" id="A0A917JPJ1"/>
<keyword evidence="5" id="KW-0560">Oxidoreductase</keyword>
<keyword evidence="4 5" id="KW-0274">FAD</keyword>
<dbReference type="SUPFAM" id="SSF56645">
    <property type="entry name" value="Acyl-CoA dehydrogenase NM domain-like"/>
    <property type="match status" value="1"/>
</dbReference>
<keyword evidence="3 5" id="KW-0285">Flavoprotein</keyword>
<dbReference type="InterPro" id="IPR037069">
    <property type="entry name" value="AcylCoA_DH/ox_N_sf"/>
</dbReference>
<dbReference type="InterPro" id="IPR036250">
    <property type="entry name" value="AcylCo_DH-like_C"/>
</dbReference>
<dbReference type="InterPro" id="IPR009075">
    <property type="entry name" value="AcylCo_DH/oxidase_C"/>
</dbReference>
<evidence type="ECO:0000259" key="6">
    <source>
        <dbReference type="Pfam" id="PF00441"/>
    </source>
</evidence>
<evidence type="ECO:0000256" key="4">
    <source>
        <dbReference type="ARBA" id="ARBA00022827"/>
    </source>
</evidence>
<dbReference type="PIRSF" id="PIRSF016578">
    <property type="entry name" value="HsaA"/>
    <property type="match status" value="1"/>
</dbReference>
<feature type="domain" description="Acyl-CoA dehydrogenase/oxidase C-terminal" evidence="6">
    <location>
        <begin position="261"/>
        <end position="382"/>
    </location>
</feature>
<reference evidence="10" key="4">
    <citation type="submission" date="2020-09" db="EMBL/GenBank/DDBJ databases">
        <authorList>
            <person name="Sun Q."/>
            <person name="Zhou Y."/>
        </authorList>
    </citation>
    <scope>NUCLEOTIDE SEQUENCE</scope>
    <source>
        <strain evidence="10">CGMCC 4.7206</strain>
    </source>
</reference>
<evidence type="ECO:0000256" key="5">
    <source>
        <dbReference type="RuleBase" id="RU362125"/>
    </source>
</evidence>
<evidence type="ECO:0000256" key="1">
    <source>
        <dbReference type="ARBA" id="ARBA00001974"/>
    </source>
</evidence>
<organism evidence="10 11">
    <name type="scientific">Saccharopolyspora thermophila</name>
    <dbReference type="NCBI Taxonomy" id="89367"/>
    <lineage>
        <taxon>Bacteria</taxon>
        <taxon>Bacillati</taxon>
        <taxon>Actinomycetota</taxon>
        <taxon>Actinomycetes</taxon>
        <taxon>Pseudonocardiales</taxon>
        <taxon>Pseudonocardiaceae</taxon>
        <taxon>Saccharopolyspora</taxon>
    </lineage>
</organism>
<sequence>MPMMNNSEHQISPAYLREPVTEEGRNLVELLSARLPEVAAGAADNDRDGLFPTDVFNAFRKDGVLGATVPKELGGLGVDRLYDVALALLTLAEVDASTALALHVQFSRGLTLTYEWQHGAPQAQALAERLLRGMATGETLVCGAVKDHWSAVTTLTPDGNGDWLLSGRKTLVSMAPIATDFVVYAQWRSEDGPIMLTAPVVSREAPGLTVLDNWDGLGMRASGTLDVVFDNCPVAAENVLMRGPIDAADDAALAGQTVSSITMLGIYAGIAQAARDIAVATCGKRSAAPAAAIRTLVAEIDARLFALRSTTGTALAEADLLSADLSGDLAERGRRMMRAFQYAKMIVNELGLKIVNDCLTVVGGSTYVNTHPLSRLYRDIRAGWFMQPYTYPDGVDFLSAQALGIAHDNDYMKARAAQSAASR</sequence>
<evidence type="ECO:0000313" key="10">
    <source>
        <dbReference type="EMBL" id="GGI80481.1"/>
    </source>
</evidence>
<dbReference type="Pfam" id="PF00441">
    <property type="entry name" value="Acyl-CoA_dh_1"/>
    <property type="match status" value="1"/>
</dbReference>
<comment type="cofactor">
    <cofactor evidence="1 5">
        <name>FAD</name>
        <dbReference type="ChEBI" id="CHEBI:57692"/>
    </cofactor>
</comment>
<dbReference type="Pfam" id="PF02771">
    <property type="entry name" value="Acyl-CoA_dh_N"/>
    <property type="match status" value="1"/>
</dbReference>
<dbReference type="GO" id="GO:0006552">
    <property type="term" value="P:L-leucine catabolic process"/>
    <property type="evidence" value="ECO:0007669"/>
    <property type="project" value="TreeGrafter"/>
</dbReference>
<name>A0A917JPJ1_9PSEU</name>
<reference evidence="9" key="5">
    <citation type="submission" date="2023-12" db="EMBL/GenBank/DDBJ databases">
        <authorList>
            <person name="Sun Q."/>
            <person name="Inoue M."/>
        </authorList>
    </citation>
    <scope>NUCLEOTIDE SEQUENCE</scope>
    <source>
        <strain evidence="9">JCM 10664</strain>
    </source>
</reference>
<gene>
    <name evidence="10" type="primary">ydbM</name>
    <name evidence="9" type="ORF">GCM10009545_38820</name>
    <name evidence="10" type="ORF">GCM10011581_17200</name>
</gene>
<dbReference type="Proteomes" id="UP001500220">
    <property type="component" value="Unassembled WGS sequence"/>
</dbReference>
<dbReference type="PANTHER" id="PTHR43884:SF12">
    <property type="entry name" value="ISOVALERYL-COA DEHYDROGENASE, MITOCHONDRIAL-RELATED"/>
    <property type="match status" value="1"/>
</dbReference>
<evidence type="ECO:0000313" key="11">
    <source>
        <dbReference type="Proteomes" id="UP000597989"/>
    </source>
</evidence>
<dbReference type="EMBL" id="BAAAHC010000015">
    <property type="protein sequence ID" value="GAA0532571.1"/>
    <property type="molecule type" value="Genomic_DNA"/>
</dbReference>
<dbReference type="InterPro" id="IPR046373">
    <property type="entry name" value="Acyl-CoA_Oxase/DH_mid-dom_sf"/>
</dbReference>
<comment type="similarity">
    <text evidence="2 5">Belongs to the acyl-CoA dehydrogenase family.</text>
</comment>
<dbReference type="GO" id="GO:0008470">
    <property type="term" value="F:3-methylbutanoyl-CoA dehydrogenase activity"/>
    <property type="evidence" value="ECO:0007669"/>
    <property type="project" value="TreeGrafter"/>
</dbReference>
<dbReference type="InterPro" id="IPR006091">
    <property type="entry name" value="Acyl-CoA_Oxase/DH_mid-dom"/>
</dbReference>
<evidence type="ECO:0000259" key="7">
    <source>
        <dbReference type="Pfam" id="PF02770"/>
    </source>
</evidence>
<dbReference type="Gene3D" id="1.20.140.10">
    <property type="entry name" value="Butyryl-CoA Dehydrogenase, subunit A, domain 3"/>
    <property type="match status" value="1"/>
</dbReference>
<reference evidence="9" key="1">
    <citation type="journal article" date="2014" name="Int. J. Syst. Evol. Microbiol.">
        <title>Complete genome of a new Firmicutes species belonging to the dominant human colonic microbiota ('Ruminococcus bicirculans') reveals two chromosomes and a selective capacity to utilize plant glucans.</title>
        <authorList>
            <consortium name="NISC Comparative Sequencing Program"/>
            <person name="Wegmann U."/>
            <person name="Louis P."/>
            <person name="Goesmann A."/>
            <person name="Henrissat B."/>
            <person name="Duncan S.H."/>
            <person name="Flint H.J."/>
        </authorList>
    </citation>
    <scope>NUCLEOTIDE SEQUENCE</scope>
    <source>
        <strain evidence="9">JCM 10664</strain>
    </source>
</reference>
<dbReference type="Gene3D" id="2.40.110.10">
    <property type="entry name" value="Butyryl-CoA Dehydrogenase, subunit A, domain 2"/>
    <property type="match status" value="1"/>
</dbReference>
<dbReference type="RefSeq" id="WP_346073762.1">
    <property type="nucleotide sequence ID" value="NZ_BAAAHC010000015.1"/>
</dbReference>
<dbReference type="InterPro" id="IPR013786">
    <property type="entry name" value="AcylCoA_DH/ox_N"/>
</dbReference>
<comment type="caution">
    <text evidence="10">The sequence shown here is derived from an EMBL/GenBank/DDBJ whole genome shotgun (WGS) entry which is preliminary data.</text>
</comment>
<dbReference type="GO" id="GO:0050660">
    <property type="term" value="F:flavin adenine dinucleotide binding"/>
    <property type="evidence" value="ECO:0007669"/>
    <property type="project" value="InterPro"/>
</dbReference>
<dbReference type="InterPro" id="IPR009100">
    <property type="entry name" value="AcylCoA_DH/oxidase_NM_dom_sf"/>
</dbReference>
<dbReference type="Gene3D" id="1.10.540.10">
    <property type="entry name" value="Acyl-CoA dehydrogenase/oxidase, N-terminal domain"/>
    <property type="match status" value="1"/>
</dbReference>
<dbReference type="Pfam" id="PF02770">
    <property type="entry name" value="Acyl-CoA_dh_M"/>
    <property type="match status" value="1"/>
</dbReference>
<reference evidence="10 11" key="2">
    <citation type="journal article" date="2014" name="Int. J. Syst. Evol. Microbiol.">
        <title>Complete genome sequence of Corynebacterium casei LMG S-19264T (=DSM 44701T), isolated from a smear-ripened cheese.</title>
        <authorList>
            <consortium name="US DOE Joint Genome Institute (JGI-PGF)"/>
            <person name="Walter F."/>
            <person name="Albersmeier A."/>
            <person name="Kalinowski J."/>
            <person name="Ruckert C."/>
        </authorList>
    </citation>
    <scope>NUCLEOTIDE SEQUENCE [LARGE SCALE GENOMIC DNA]</scope>
    <source>
        <strain evidence="10 11">CGMCC 4.7206</strain>
    </source>
</reference>
<evidence type="ECO:0000313" key="12">
    <source>
        <dbReference type="Proteomes" id="UP001500220"/>
    </source>
</evidence>
<protein>
    <submittedName>
        <fullName evidence="10">Acyl-CoA dehydrogenase YdbM</fullName>
    </submittedName>
    <submittedName>
        <fullName evidence="9">Acyl-CoA dehydrogenase family protein</fullName>
    </submittedName>
</protein>
<proteinExistence type="inferred from homology"/>
<reference evidence="12" key="3">
    <citation type="journal article" date="2019" name="Int. J. Syst. Evol. Microbiol.">
        <title>The Global Catalogue of Microorganisms (GCM) 10K type strain sequencing project: providing services to taxonomists for standard genome sequencing and annotation.</title>
        <authorList>
            <consortium name="The Broad Institute Genomics Platform"/>
            <consortium name="The Broad Institute Genome Sequencing Center for Infectious Disease"/>
            <person name="Wu L."/>
            <person name="Ma J."/>
        </authorList>
    </citation>
    <scope>NUCLEOTIDE SEQUENCE [LARGE SCALE GENOMIC DNA]</scope>
    <source>
        <strain evidence="12">JCM 10664</strain>
    </source>
</reference>
<accession>A0A917JPJ1</accession>
<evidence type="ECO:0000259" key="8">
    <source>
        <dbReference type="Pfam" id="PF02771"/>
    </source>
</evidence>
<dbReference type="EMBL" id="BMMT01000004">
    <property type="protein sequence ID" value="GGI80481.1"/>
    <property type="molecule type" value="Genomic_DNA"/>
</dbReference>
<dbReference type="PANTHER" id="PTHR43884">
    <property type="entry name" value="ACYL-COA DEHYDROGENASE"/>
    <property type="match status" value="1"/>
</dbReference>
<evidence type="ECO:0000256" key="2">
    <source>
        <dbReference type="ARBA" id="ARBA00009347"/>
    </source>
</evidence>
<feature type="domain" description="Acyl-CoA oxidase/dehydrogenase middle" evidence="7">
    <location>
        <begin position="153"/>
        <end position="232"/>
    </location>
</feature>
<dbReference type="CDD" id="cd00567">
    <property type="entry name" value="ACAD"/>
    <property type="match status" value="1"/>
</dbReference>
<evidence type="ECO:0000256" key="3">
    <source>
        <dbReference type="ARBA" id="ARBA00022630"/>
    </source>
</evidence>
<dbReference type="SUPFAM" id="SSF47203">
    <property type="entry name" value="Acyl-CoA dehydrogenase C-terminal domain-like"/>
    <property type="match status" value="1"/>
</dbReference>
<feature type="domain" description="Acyl-CoA dehydrogenase/oxidase N-terminal" evidence="8">
    <location>
        <begin position="37"/>
        <end position="138"/>
    </location>
</feature>
<keyword evidence="12" id="KW-1185">Reference proteome</keyword>